<dbReference type="OrthoDB" id="9806726at2"/>
<dbReference type="PROSITE" id="PS00211">
    <property type="entry name" value="ABC_TRANSPORTER_1"/>
    <property type="match status" value="1"/>
</dbReference>
<evidence type="ECO:0000313" key="7">
    <source>
        <dbReference type="Proteomes" id="UP000318453"/>
    </source>
</evidence>
<dbReference type="KEGG" id="enn:FRE64_08455"/>
<dbReference type="SMART" id="SM00382">
    <property type="entry name" value="AAA"/>
    <property type="match status" value="1"/>
</dbReference>
<name>A0A5B8NT24_9CHRO</name>
<dbReference type="GO" id="GO:0016887">
    <property type="term" value="F:ATP hydrolysis activity"/>
    <property type="evidence" value="ECO:0007669"/>
    <property type="project" value="InterPro"/>
</dbReference>
<dbReference type="PROSITE" id="PS50893">
    <property type="entry name" value="ABC_TRANSPORTER_2"/>
    <property type="match status" value="1"/>
</dbReference>
<evidence type="ECO:0000256" key="4">
    <source>
        <dbReference type="ARBA" id="ARBA00022840"/>
    </source>
</evidence>
<dbReference type="InterPro" id="IPR017871">
    <property type="entry name" value="ABC_transporter-like_CS"/>
</dbReference>
<dbReference type="RefSeq" id="WP_146297317.1">
    <property type="nucleotide sequence ID" value="NZ_CP042326.1"/>
</dbReference>
<evidence type="ECO:0000313" key="6">
    <source>
        <dbReference type="EMBL" id="QDZ41485.1"/>
    </source>
</evidence>
<feature type="domain" description="ABC transporter" evidence="5">
    <location>
        <begin position="23"/>
        <end position="254"/>
    </location>
</feature>
<dbReference type="Proteomes" id="UP000318453">
    <property type="component" value="Chromosome"/>
</dbReference>
<evidence type="ECO:0000256" key="2">
    <source>
        <dbReference type="ARBA" id="ARBA00022448"/>
    </source>
</evidence>
<organism evidence="6 7">
    <name type="scientific">Euhalothece natronophila Z-M001</name>
    <dbReference type="NCBI Taxonomy" id="522448"/>
    <lineage>
        <taxon>Bacteria</taxon>
        <taxon>Bacillati</taxon>
        <taxon>Cyanobacteriota</taxon>
        <taxon>Cyanophyceae</taxon>
        <taxon>Oscillatoriophycideae</taxon>
        <taxon>Chroococcales</taxon>
        <taxon>Halothecacae</taxon>
        <taxon>Halothece cluster</taxon>
        <taxon>Euhalothece</taxon>
    </lineage>
</organism>
<keyword evidence="2" id="KW-0813">Transport</keyword>
<dbReference type="InterPro" id="IPR003439">
    <property type="entry name" value="ABC_transporter-like_ATP-bd"/>
</dbReference>
<evidence type="ECO:0000256" key="1">
    <source>
        <dbReference type="ARBA" id="ARBA00005417"/>
    </source>
</evidence>
<proteinExistence type="inferred from homology"/>
<dbReference type="GO" id="GO:0005524">
    <property type="term" value="F:ATP binding"/>
    <property type="evidence" value="ECO:0007669"/>
    <property type="project" value="UniProtKB-KW"/>
</dbReference>
<sequence length="261" mass="28645">MTTAGYRIGESSLLGVDSPQPVIQVKNLNVSYRGVEALQGINCEFQAGRLTGIIGPNGAGKSTLLKAMLGLLPAKGKVKWGNGSLATNRSRLAYVPQRSKIDWDYPVTVWDVVMMGRVKATGWLRRFSASSRHIALESLKRVGMEKLRDRAISQLSGGQQQRVFLARALAQQAEIFFLDEPFVGVDQKTQNIIFGIFRELTASGKTVIVINHDLGATITHFDDLILLNKELIAAGTRETVLTKENLYAAYDGQVMFFSDAA</sequence>
<dbReference type="InterPro" id="IPR003593">
    <property type="entry name" value="AAA+_ATPase"/>
</dbReference>
<dbReference type="PANTHER" id="PTHR42734:SF5">
    <property type="entry name" value="IRON TRANSPORT SYSTEM ATP-BINDING PROTEIN HI_0361-RELATED"/>
    <property type="match status" value="1"/>
</dbReference>
<dbReference type="SUPFAM" id="SSF52540">
    <property type="entry name" value="P-loop containing nucleoside triphosphate hydrolases"/>
    <property type="match status" value="1"/>
</dbReference>
<dbReference type="InterPro" id="IPR050153">
    <property type="entry name" value="Metal_Ion_Import_ABC"/>
</dbReference>
<dbReference type="AlphaFoldDB" id="A0A5B8NT24"/>
<dbReference type="FunFam" id="3.40.50.300:FF:000134">
    <property type="entry name" value="Iron-enterobactin ABC transporter ATP-binding protein"/>
    <property type="match status" value="1"/>
</dbReference>
<dbReference type="PANTHER" id="PTHR42734">
    <property type="entry name" value="METAL TRANSPORT SYSTEM ATP-BINDING PROTEIN TM_0124-RELATED"/>
    <property type="match status" value="1"/>
</dbReference>
<protein>
    <submittedName>
        <fullName evidence="6">Metal ABC transporter ATP-binding protein</fullName>
    </submittedName>
</protein>
<keyword evidence="7" id="KW-1185">Reference proteome</keyword>
<dbReference type="CDD" id="cd03235">
    <property type="entry name" value="ABC_Metallic_Cations"/>
    <property type="match status" value="1"/>
</dbReference>
<dbReference type="EMBL" id="CP042326">
    <property type="protein sequence ID" value="QDZ41485.1"/>
    <property type="molecule type" value="Genomic_DNA"/>
</dbReference>
<accession>A0A5B8NT24</accession>
<dbReference type="Pfam" id="PF00005">
    <property type="entry name" value="ABC_tran"/>
    <property type="match status" value="1"/>
</dbReference>
<comment type="similarity">
    <text evidence="1">Belongs to the ABC transporter superfamily.</text>
</comment>
<keyword evidence="3" id="KW-0547">Nucleotide-binding</keyword>
<dbReference type="InterPro" id="IPR027417">
    <property type="entry name" value="P-loop_NTPase"/>
</dbReference>
<evidence type="ECO:0000256" key="3">
    <source>
        <dbReference type="ARBA" id="ARBA00022741"/>
    </source>
</evidence>
<evidence type="ECO:0000259" key="5">
    <source>
        <dbReference type="PROSITE" id="PS50893"/>
    </source>
</evidence>
<gene>
    <name evidence="6" type="ORF">FRE64_08455</name>
</gene>
<keyword evidence="4 6" id="KW-0067">ATP-binding</keyword>
<reference evidence="6" key="1">
    <citation type="submission" date="2019-08" db="EMBL/GenBank/DDBJ databases">
        <title>Carotenoids and Carotenoid Binding Proteins in the Halophilic Cyanobacterium Euhalothece sp. ZM00.</title>
        <authorList>
            <person name="Cho S.M."/>
            <person name="Song J.Y."/>
            <person name="Park Y.-I."/>
        </authorList>
    </citation>
    <scope>NUCLEOTIDE SEQUENCE [LARGE SCALE GENOMIC DNA]</scope>
    <source>
        <strain evidence="6">Z-M001</strain>
    </source>
</reference>
<dbReference type="Gene3D" id="3.40.50.300">
    <property type="entry name" value="P-loop containing nucleotide triphosphate hydrolases"/>
    <property type="match status" value="1"/>
</dbReference>